<keyword evidence="5 8" id="KW-1133">Transmembrane helix</keyword>
<comment type="similarity">
    <text evidence="2">Belongs to the CPA3 antiporters (TC 2.A.63) subunit D family.</text>
</comment>
<sequence length="501" mass="51546">MSGAVLFASADALLVVAVILPLFAVPVLFLAPSRIAERATVVVLGLSLLVALAIAGGVGRSGAAAASFIGGWRPPLGVGLRADGFSAFMLVMTAAVLLATGLFAMTTPGRSRAGGERMPPAFWMLLASVFSALNLVFLAEDLFTLYVALELLTFAAVPLVCLEGKLAQVEAALRYLLFALFGSLLYLLGVVVIYGLYGTLDIILVAREATASPGFVLALALMTAGMMAKAALFPLHLWLPPAHSGAPPAASALLSAVVIKAPIFLLVRFWLDLAPSTLAVAVAPMLAGLGAAAIVVCSLVALAQPRLKLLIAYSTAAQIGYLFLMFPLAAASSPWSALAWTGGALHLASHAFSKAAMFMAAGLIAEALGHDRIAGLSGVGRVVPVSLFAFGLGGLSLMGLPPAGGFVAKVMLLSAAVHLGAWWIAAVILLGGLLAGGYVLKVVVLALQRPAEPLVAQPVAHWREWVALALALVAVGFGFVPLEPSHFLFIGRPASWAGMVP</sequence>
<name>A0ABU0LE01_XANAG</name>
<feature type="transmembrane region" description="Helical" evidence="8">
    <location>
        <begin position="277"/>
        <end position="303"/>
    </location>
</feature>
<feature type="transmembrane region" description="Helical" evidence="8">
    <location>
        <begin position="12"/>
        <end position="31"/>
    </location>
</feature>
<dbReference type="PANTHER" id="PTHR42703">
    <property type="entry name" value="NADH DEHYDROGENASE"/>
    <property type="match status" value="1"/>
</dbReference>
<feature type="transmembrane region" description="Helical" evidence="8">
    <location>
        <begin position="351"/>
        <end position="369"/>
    </location>
</feature>
<dbReference type="EMBL" id="JAUSVY010000004">
    <property type="protein sequence ID" value="MDQ0505375.1"/>
    <property type="molecule type" value="Genomic_DNA"/>
</dbReference>
<keyword evidence="3" id="KW-1003">Cell membrane</keyword>
<evidence type="ECO:0000256" key="8">
    <source>
        <dbReference type="SAM" id="Phobius"/>
    </source>
</evidence>
<evidence type="ECO:0000256" key="7">
    <source>
        <dbReference type="RuleBase" id="RU000320"/>
    </source>
</evidence>
<proteinExistence type="inferred from homology"/>
<feature type="transmembrane region" description="Helical" evidence="8">
    <location>
        <begin position="381"/>
        <end position="400"/>
    </location>
</feature>
<accession>A0ABU0LE01</accession>
<feature type="transmembrane region" description="Helical" evidence="8">
    <location>
        <begin position="251"/>
        <end position="271"/>
    </location>
</feature>
<keyword evidence="11" id="KW-1185">Reference proteome</keyword>
<gene>
    <name evidence="10" type="ORF">QOZ94_002171</name>
</gene>
<feature type="transmembrane region" description="Helical" evidence="8">
    <location>
        <begin position="465"/>
        <end position="482"/>
    </location>
</feature>
<feature type="transmembrane region" description="Helical" evidence="8">
    <location>
        <begin position="118"/>
        <end position="137"/>
    </location>
</feature>
<evidence type="ECO:0000313" key="10">
    <source>
        <dbReference type="EMBL" id="MDQ0505375.1"/>
    </source>
</evidence>
<evidence type="ECO:0000256" key="3">
    <source>
        <dbReference type="ARBA" id="ARBA00022475"/>
    </source>
</evidence>
<dbReference type="InterPro" id="IPR001750">
    <property type="entry name" value="ND/Mrp_TM"/>
</dbReference>
<keyword evidence="4 7" id="KW-0812">Transmembrane</keyword>
<evidence type="ECO:0000256" key="4">
    <source>
        <dbReference type="ARBA" id="ARBA00022692"/>
    </source>
</evidence>
<evidence type="ECO:0000313" key="11">
    <source>
        <dbReference type="Proteomes" id="UP001241747"/>
    </source>
</evidence>
<dbReference type="InterPro" id="IPR003918">
    <property type="entry name" value="NADH_UbQ_OxRdtase"/>
</dbReference>
<reference evidence="10 11" key="1">
    <citation type="submission" date="2023-07" db="EMBL/GenBank/DDBJ databases">
        <title>Genomic Encyclopedia of Type Strains, Phase IV (KMG-IV): sequencing the most valuable type-strain genomes for metagenomic binning, comparative biology and taxonomic classification.</title>
        <authorList>
            <person name="Goeker M."/>
        </authorList>
    </citation>
    <scope>NUCLEOTIDE SEQUENCE [LARGE SCALE GENOMIC DNA]</scope>
    <source>
        <strain evidence="10 11">DSM 3770</strain>
    </source>
</reference>
<feature type="domain" description="NADH:quinone oxidoreductase/Mrp antiporter transmembrane" evidence="9">
    <location>
        <begin position="139"/>
        <end position="431"/>
    </location>
</feature>
<evidence type="ECO:0000256" key="6">
    <source>
        <dbReference type="ARBA" id="ARBA00023136"/>
    </source>
</evidence>
<organism evidence="10 11">
    <name type="scientific">Xanthobacter agilis</name>
    <dbReference type="NCBI Taxonomy" id="47492"/>
    <lineage>
        <taxon>Bacteria</taxon>
        <taxon>Pseudomonadati</taxon>
        <taxon>Pseudomonadota</taxon>
        <taxon>Alphaproteobacteria</taxon>
        <taxon>Hyphomicrobiales</taxon>
        <taxon>Xanthobacteraceae</taxon>
        <taxon>Xanthobacter</taxon>
    </lineage>
</organism>
<feature type="transmembrane region" description="Helical" evidence="8">
    <location>
        <begin position="175"/>
        <end position="197"/>
    </location>
</feature>
<feature type="transmembrane region" description="Helical" evidence="8">
    <location>
        <begin position="43"/>
        <end position="72"/>
    </location>
</feature>
<protein>
    <submittedName>
        <fullName evidence="10">Formate hydrogenlyase subunit 3/multisubunit Na+/H+ antiporter MnhD subunit</fullName>
    </submittedName>
</protein>
<dbReference type="RefSeq" id="WP_237344540.1">
    <property type="nucleotide sequence ID" value="NZ_JABWGX010000004.1"/>
</dbReference>
<dbReference type="PRINTS" id="PR01437">
    <property type="entry name" value="NUOXDRDTASE4"/>
</dbReference>
<keyword evidence="6 8" id="KW-0472">Membrane</keyword>
<dbReference type="PANTHER" id="PTHR42703:SF1">
    <property type="entry name" value="NA(+)_H(+) ANTIPORTER SUBUNIT D1"/>
    <property type="match status" value="1"/>
</dbReference>
<feature type="transmembrane region" description="Helical" evidence="8">
    <location>
        <begin position="143"/>
        <end position="163"/>
    </location>
</feature>
<dbReference type="Pfam" id="PF00361">
    <property type="entry name" value="Proton_antipo_M"/>
    <property type="match status" value="1"/>
</dbReference>
<dbReference type="InterPro" id="IPR050586">
    <property type="entry name" value="CPA3_Na-H_Antiporter_D"/>
</dbReference>
<feature type="transmembrane region" description="Helical" evidence="8">
    <location>
        <begin position="217"/>
        <end position="239"/>
    </location>
</feature>
<dbReference type="Proteomes" id="UP001241747">
    <property type="component" value="Unassembled WGS sequence"/>
</dbReference>
<evidence type="ECO:0000259" key="9">
    <source>
        <dbReference type="Pfam" id="PF00361"/>
    </source>
</evidence>
<evidence type="ECO:0000256" key="5">
    <source>
        <dbReference type="ARBA" id="ARBA00022989"/>
    </source>
</evidence>
<evidence type="ECO:0000256" key="1">
    <source>
        <dbReference type="ARBA" id="ARBA00004651"/>
    </source>
</evidence>
<feature type="transmembrane region" description="Helical" evidence="8">
    <location>
        <begin position="310"/>
        <end position="331"/>
    </location>
</feature>
<comment type="caution">
    <text evidence="10">The sequence shown here is derived from an EMBL/GenBank/DDBJ whole genome shotgun (WGS) entry which is preliminary data.</text>
</comment>
<feature type="transmembrane region" description="Helical" evidence="8">
    <location>
        <begin position="420"/>
        <end position="444"/>
    </location>
</feature>
<comment type="subcellular location">
    <subcellularLocation>
        <location evidence="1">Cell membrane</location>
        <topology evidence="1">Multi-pass membrane protein</topology>
    </subcellularLocation>
    <subcellularLocation>
        <location evidence="7">Membrane</location>
        <topology evidence="7">Multi-pass membrane protein</topology>
    </subcellularLocation>
</comment>
<feature type="transmembrane region" description="Helical" evidence="8">
    <location>
        <begin position="84"/>
        <end position="106"/>
    </location>
</feature>
<evidence type="ECO:0000256" key="2">
    <source>
        <dbReference type="ARBA" id="ARBA00005346"/>
    </source>
</evidence>